<evidence type="ECO:0000313" key="2">
    <source>
        <dbReference type="Proteomes" id="UP001431209"/>
    </source>
</evidence>
<dbReference type="Gene3D" id="3.90.1720.10">
    <property type="entry name" value="endopeptidase domain like (from Nostoc punctiforme)"/>
    <property type="match status" value="1"/>
</dbReference>
<dbReference type="InterPro" id="IPR038765">
    <property type="entry name" value="Papain-like_cys_pep_sf"/>
</dbReference>
<comment type="caution">
    <text evidence="1">The sequence shown here is derived from an EMBL/GenBank/DDBJ whole genome shotgun (WGS) entry which is preliminary data.</text>
</comment>
<proteinExistence type="predicted"/>
<dbReference type="Proteomes" id="UP001431209">
    <property type="component" value="Unassembled WGS sequence"/>
</dbReference>
<gene>
    <name evidence="1" type="ORF">AKO1_009349</name>
</gene>
<protein>
    <submittedName>
        <fullName evidence="1">Adenylosuccinate synthetase isozyme</fullName>
    </submittedName>
</protein>
<dbReference type="AlphaFoldDB" id="A0AAW2ZK47"/>
<accession>A0AAW2ZK47</accession>
<reference evidence="1 2" key="1">
    <citation type="submission" date="2024-03" db="EMBL/GenBank/DDBJ databases">
        <title>The Acrasis kona genome and developmental transcriptomes reveal deep origins of eukaryotic multicellular pathways.</title>
        <authorList>
            <person name="Sheikh S."/>
            <person name="Fu C.-J."/>
            <person name="Brown M.W."/>
            <person name="Baldauf S.L."/>
        </authorList>
    </citation>
    <scope>NUCLEOTIDE SEQUENCE [LARGE SCALE GENOMIC DNA]</scope>
    <source>
        <strain evidence="1 2">ATCC MYA-3509</strain>
    </source>
</reference>
<organism evidence="1 2">
    <name type="scientific">Acrasis kona</name>
    <dbReference type="NCBI Taxonomy" id="1008807"/>
    <lineage>
        <taxon>Eukaryota</taxon>
        <taxon>Discoba</taxon>
        <taxon>Heterolobosea</taxon>
        <taxon>Tetramitia</taxon>
        <taxon>Eutetramitia</taxon>
        <taxon>Acrasidae</taxon>
        <taxon>Acrasis</taxon>
    </lineage>
</organism>
<keyword evidence="2" id="KW-1185">Reference proteome</keyword>
<dbReference type="SUPFAM" id="SSF54001">
    <property type="entry name" value="Cysteine proteinases"/>
    <property type="match status" value="1"/>
</dbReference>
<dbReference type="EMBL" id="JAOPGA020001610">
    <property type="protein sequence ID" value="KAL0489865.1"/>
    <property type="molecule type" value="Genomic_DNA"/>
</dbReference>
<sequence length="260" mass="29908">MYKTLVHPIIANSLKMSVFLATKVRPPRTIRAEEFTSQITLSELLSKTQPGDLLLSGSNIDSYSRGLRSIFGGKFSHSGVVWHDGAEPWLISSNLFDYSIRPKEYPSHLMKDYFTGETEVGPGLIKMKTFVEASRKVQGDWFVYRKLVGGNKQEIANDLFTYVKNIDKKRFPTEEEEIAQMFVFLLGLQNRIKKPGQMGATCNEVVIEALRTAKILKSEYAQKAWTLPVKVLEKGNWMEEQMMQDFYYEDEVWVKLDDEK</sequence>
<name>A0AAW2ZK47_9EUKA</name>
<evidence type="ECO:0000313" key="1">
    <source>
        <dbReference type="EMBL" id="KAL0489865.1"/>
    </source>
</evidence>